<dbReference type="Pfam" id="PF14602">
    <property type="entry name" value="Hexapep_2"/>
    <property type="match status" value="1"/>
</dbReference>
<sequence>MGENYISNTSKVGDNVVIGKFVVIEDEVTIGDNCIIGHNVVIRRGSKIGHNVRIDDNTVIGKEPMRSVNSIFKDEKESYPALISDDCLIGAGVIIYCGCNIGQHTLIADLATVRENVVVGNKTIIGRGAAVENFCRIGSNCKIETNVYITAYSEIEDNVFIAPGVVTSNDNFAARSKERYKHFKGVTVRKGGRIGAQATILPGKIIEEDGFVAAGSVVTKNVESQNIVAGNPARKLKKVPEDQLLKNQ</sequence>
<keyword evidence="1" id="KW-0808">Transferase</keyword>
<dbReference type="Pfam" id="PF00132">
    <property type="entry name" value="Hexapep"/>
    <property type="match status" value="2"/>
</dbReference>
<evidence type="ECO:0000256" key="2">
    <source>
        <dbReference type="ARBA" id="ARBA00022737"/>
    </source>
</evidence>
<accession>A0ABW8SGD3</accession>
<proteinExistence type="predicted"/>
<dbReference type="RefSeq" id="WP_406790735.1">
    <property type="nucleotide sequence ID" value="NZ_JBJHZX010000003.1"/>
</dbReference>
<comment type="caution">
    <text evidence="3">The sequence shown here is derived from an EMBL/GenBank/DDBJ whole genome shotgun (WGS) entry which is preliminary data.</text>
</comment>
<dbReference type="InterPro" id="IPR050179">
    <property type="entry name" value="Trans_hexapeptide_repeat"/>
</dbReference>
<evidence type="ECO:0000256" key="1">
    <source>
        <dbReference type="ARBA" id="ARBA00022679"/>
    </source>
</evidence>
<dbReference type="InterPro" id="IPR018357">
    <property type="entry name" value="Hexapep_transf_CS"/>
</dbReference>
<dbReference type="CDD" id="cd03358">
    <property type="entry name" value="LbH_WxcM_N_like"/>
    <property type="match status" value="1"/>
</dbReference>
<protein>
    <submittedName>
        <fullName evidence="3">DapH/DapD/GlmU-related protein</fullName>
    </submittedName>
</protein>
<keyword evidence="2" id="KW-0677">Repeat</keyword>
<keyword evidence="4" id="KW-1185">Reference proteome</keyword>
<dbReference type="SUPFAM" id="SSF51161">
    <property type="entry name" value="Trimeric LpxA-like enzymes"/>
    <property type="match status" value="1"/>
</dbReference>
<gene>
    <name evidence="3" type="ORF">ACJDU8_03365</name>
</gene>
<dbReference type="InterPro" id="IPR011004">
    <property type="entry name" value="Trimer_LpxA-like_sf"/>
</dbReference>
<dbReference type="InterPro" id="IPR001451">
    <property type="entry name" value="Hexapep"/>
</dbReference>
<dbReference type="PROSITE" id="PS00101">
    <property type="entry name" value="HEXAPEP_TRANSFERASES"/>
    <property type="match status" value="1"/>
</dbReference>
<dbReference type="PANTHER" id="PTHR43300">
    <property type="entry name" value="ACETYLTRANSFERASE"/>
    <property type="match status" value="1"/>
</dbReference>
<dbReference type="PANTHER" id="PTHR43300:SF4">
    <property type="entry name" value="ACYL-[ACYL-CARRIER-PROTEIN]--UDP-N-ACETYLGLUCOSAMINE O-ACYLTRANSFERASE"/>
    <property type="match status" value="1"/>
</dbReference>
<evidence type="ECO:0000313" key="4">
    <source>
        <dbReference type="Proteomes" id="UP001623660"/>
    </source>
</evidence>
<reference evidence="3 4" key="1">
    <citation type="submission" date="2024-11" db="EMBL/GenBank/DDBJ databases">
        <authorList>
            <person name="Heng Y.C."/>
            <person name="Lim A.C.H."/>
            <person name="Lee J.K.Y."/>
            <person name="Kittelmann S."/>
        </authorList>
    </citation>
    <scope>NUCLEOTIDE SEQUENCE [LARGE SCALE GENOMIC DNA]</scope>
    <source>
        <strain evidence="3 4">WILCCON 0269</strain>
    </source>
</reference>
<dbReference type="EMBL" id="JBJHZX010000003">
    <property type="protein sequence ID" value="MFL0194613.1"/>
    <property type="molecule type" value="Genomic_DNA"/>
</dbReference>
<dbReference type="Proteomes" id="UP001623660">
    <property type="component" value="Unassembled WGS sequence"/>
</dbReference>
<evidence type="ECO:0000313" key="3">
    <source>
        <dbReference type="EMBL" id="MFL0194613.1"/>
    </source>
</evidence>
<dbReference type="Gene3D" id="2.160.10.10">
    <property type="entry name" value="Hexapeptide repeat proteins"/>
    <property type="match status" value="2"/>
</dbReference>
<organism evidence="3 4">
    <name type="scientific">Candidatus Clostridium eludens</name>
    <dbReference type="NCBI Taxonomy" id="3381663"/>
    <lineage>
        <taxon>Bacteria</taxon>
        <taxon>Bacillati</taxon>
        <taxon>Bacillota</taxon>
        <taxon>Clostridia</taxon>
        <taxon>Eubacteriales</taxon>
        <taxon>Clostridiaceae</taxon>
        <taxon>Clostridium</taxon>
    </lineage>
</organism>
<name>A0ABW8SGD3_9CLOT</name>